<proteinExistence type="predicted"/>
<reference evidence="2" key="1">
    <citation type="submission" date="2022-08" db="EMBL/GenBank/DDBJ databases">
        <title>Draft genome sequence of Lysinibacillus sp. strain KH24.</title>
        <authorList>
            <person name="Kanbe H."/>
            <person name="Itoh H."/>
        </authorList>
    </citation>
    <scope>NUCLEOTIDE SEQUENCE</scope>
    <source>
        <strain evidence="2">KH24</strain>
    </source>
</reference>
<evidence type="ECO:0000256" key="1">
    <source>
        <dbReference type="SAM" id="MobiDB-lite"/>
    </source>
</evidence>
<protein>
    <submittedName>
        <fullName evidence="2">Uncharacterized protein</fullName>
    </submittedName>
</protein>
<dbReference type="Proteomes" id="UP001065593">
    <property type="component" value="Unassembled WGS sequence"/>
</dbReference>
<feature type="compositionally biased region" description="Basic and acidic residues" evidence="1">
    <location>
        <begin position="20"/>
        <end position="39"/>
    </location>
</feature>
<accession>A0ABQ5NKB5</accession>
<feature type="region of interest" description="Disordered" evidence="1">
    <location>
        <begin position="20"/>
        <end position="42"/>
    </location>
</feature>
<gene>
    <name evidence="2" type="ORF">LYSBPC_19390</name>
</gene>
<comment type="caution">
    <text evidence="2">The sequence shown here is derived from an EMBL/GenBank/DDBJ whole genome shotgun (WGS) entry which is preliminary data.</text>
</comment>
<dbReference type="EMBL" id="BRZA01000002">
    <property type="protein sequence ID" value="GLC88812.1"/>
    <property type="molecule type" value="Genomic_DNA"/>
</dbReference>
<keyword evidence="3" id="KW-1185">Reference proteome</keyword>
<sequence>MKLGLCWLFGAKTDRNVKVTDRTSKQTDKMPKVTDRNSKQVDSSGQRAILGIWLVRVTN</sequence>
<organism evidence="2 3">
    <name type="scientific">Lysinibacillus piscis</name>
    <dbReference type="NCBI Taxonomy" id="2518931"/>
    <lineage>
        <taxon>Bacteria</taxon>
        <taxon>Bacillati</taxon>
        <taxon>Bacillota</taxon>
        <taxon>Bacilli</taxon>
        <taxon>Bacillales</taxon>
        <taxon>Bacillaceae</taxon>
        <taxon>Lysinibacillus</taxon>
    </lineage>
</organism>
<evidence type="ECO:0000313" key="2">
    <source>
        <dbReference type="EMBL" id="GLC88812.1"/>
    </source>
</evidence>
<name>A0ABQ5NKB5_9BACI</name>
<evidence type="ECO:0000313" key="3">
    <source>
        <dbReference type="Proteomes" id="UP001065593"/>
    </source>
</evidence>